<dbReference type="EC" id="2.6.1.44" evidence="9"/>
<name>A0AAN7P6H2_9COLE</name>
<dbReference type="GO" id="GO:0005777">
    <property type="term" value="C:peroxisome"/>
    <property type="evidence" value="ECO:0007669"/>
    <property type="project" value="UniProtKB-SubCell"/>
</dbReference>
<dbReference type="SUPFAM" id="SSF53383">
    <property type="entry name" value="PLP-dependent transferases"/>
    <property type="match status" value="1"/>
</dbReference>
<evidence type="ECO:0000259" key="14">
    <source>
        <dbReference type="Pfam" id="PF00266"/>
    </source>
</evidence>
<dbReference type="CDD" id="cd06451">
    <property type="entry name" value="AGAT_like"/>
    <property type="match status" value="1"/>
</dbReference>
<dbReference type="InterPro" id="IPR000192">
    <property type="entry name" value="Aminotrans_V_dom"/>
</dbReference>
<evidence type="ECO:0000256" key="2">
    <source>
        <dbReference type="ARBA" id="ARBA00001933"/>
    </source>
</evidence>
<accession>A0AAN7P6H2</accession>
<dbReference type="FunFam" id="3.40.640.10:FF:000027">
    <property type="entry name" value="Serine--pyruvate aminotransferase, mitochondrial"/>
    <property type="match status" value="1"/>
</dbReference>
<evidence type="ECO:0000256" key="6">
    <source>
        <dbReference type="ARBA" id="ARBA00022679"/>
    </source>
</evidence>
<dbReference type="GO" id="GO:0008453">
    <property type="term" value="F:alanine-glyoxylate transaminase activity"/>
    <property type="evidence" value="ECO:0007669"/>
    <property type="project" value="UniProtKB-EC"/>
</dbReference>
<dbReference type="InterPro" id="IPR024169">
    <property type="entry name" value="SP_NH2Trfase/AEP_transaminase"/>
</dbReference>
<dbReference type="Gene3D" id="3.40.640.10">
    <property type="entry name" value="Type I PLP-dependent aspartate aminotransferase-like (Major domain)"/>
    <property type="match status" value="1"/>
</dbReference>
<dbReference type="AlphaFoldDB" id="A0AAN7P6H2"/>
<dbReference type="PANTHER" id="PTHR21152">
    <property type="entry name" value="AMINOTRANSFERASE CLASS V"/>
    <property type="match status" value="1"/>
</dbReference>
<dbReference type="InterPro" id="IPR020578">
    <property type="entry name" value="Aminotrans_V_PyrdxlP_BS"/>
</dbReference>
<keyword evidence="8" id="KW-0576">Peroxisome</keyword>
<evidence type="ECO:0000256" key="11">
    <source>
        <dbReference type="PIRSR" id="PIRSR000524-50"/>
    </source>
</evidence>
<dbReference type="Proteomes" id="UP001353858">
    <property type="component" value="Unassembled WGS sequence"/>
</dbReference>
<dbReference type="GO" id="GO:0004760">
    <property type="term" value="F:L-serine-pyruvate transaminase activity"/>
    <property type="evidence" value="ECO:0007669"/>
    <property type="project" value="TreeGrafter"/>
</dbReference>
<keyword evidence="7 9" id="KW-0663">Pyridoxal phosphate</keyword>
<comment type="caution">
    <text evidence="15">The sequence shown here is derived from an EMBL/GenBank/DDBJ whole genome shotgun (WGS) entry which is preliminary data.</text>
</comment>
<evidence type="ECO:0000313" key="16">
    <source>
        <dbReference type="Proteomes" id="UP001353858"/>
    </source>
</evidence>
<feature type="binding site" evidence="10">
    <location>
        <position position="355"/>
    </location>
    <ligand>
        <name>substrate</name>
    </ligand>
</feature>
<evidence type="ECO:0000256" key="13">
    <source>
        <dbReference type="RuleBase" id="RU004504"/>
    </source>
</evidence>
<gene>
    <name evidence="15" type="ORF">RN001_011873</name>
</gene>
<dbReference type="InterPro" id="IPR015422">
    <property type="entry name" value="PyrdxlP-dep_Trfase_small"/>
</dbReference>
<reference evidence="16" key="1">
    <citation type="submission" date="2023-01" db="EMBL/GenBank/DDBJ databases">
        <title>Key to firefly adult light organ development and bioluminescence: homeobox transcription factors regulate luciferase expression and transportation to peroxisome.</title>
        <authorList>
            <person name="Fu X."/>
        </authorList>
    </citation>
    <scope>NUCLEOTIDE SEQUENCE [LARGE SCALE GENOMIC DNA]</scope>
</reference>
<dbReference type="InterPro" id="IPR015421">
    <property type="entry name" value="PyrdxlP-dep_Trfase_major"/>
</dbReference>
<feature type="modified residue" description="N6-(pyridoxal phosphate)lysine" evidence="11">
    <location>
        <position position="204"/>
    </location>
</feature>
<dbReference type="PROSITE" id="PS00595">
    <property type="entry name" value="AA_TRANSFER_CLASS_5"/>
    <property type="match status" value="1"/>
</dbReference>
<evidence type="ECO:0000256" key="1">
    <source>
        <dbReference type="ARBA" id="ARBA00001781"/>
    </source>
</evidence>
<evidence type="ECO:0000313" key="15">
    <source>
        <dbReference type="EMBL" id="KAK4875451.1"/>
    </source>
</evidence>
<keyword evidence="5" id="KW-0032">Aminotransferase</keyword>
<dbReference type="InterPro" id="IPR015424">
    <property type="entry name" value="PyrdxlP-dep_Trfase"/>
</dbReference>
<feature type="domain" description="Aminotransferase class V" evidence="14">
    <location>
        <begin position="41"/>
        <end position="366"/>
    </location>
</feature>
<dbReference type="EMBL" id="JARPUR010000005">
    <property type="protein sequence ID" value="KAK4875451.1"/>
    <property type="molecule type" value="Genomic_DNA"/>
</dbReference>
<evidence type="ECO:0000256" key="10">
    <source>
        <dbReference type="PIRSR" id="PIRSR000524-1"/>
    </source>
</evidence>
<dbReference type="PIRSF" id="PIRSF000524">
    <property type="entry name" value="SPT"/>
    <property type="match status" value="1"/>
</dbReference>
<dbReference type="GO" id="GO:0009436">
    <property type="term" value="P:glyoxylate catabolic process"/>
    <property type="evidence" value="ECO:0007669"/>
    <property type="project" value="UniProtKB-ARBA"/>
</dbReference>
<evidence type="ECO:0000256" key="9">
    <source>
        <dbReference type="PIRNR" id="PIRNR000524"/>
    </source>
</evidence>
<sequence>MDIQPPEVLKSPLVVPAKTLMGPGPSNCPPRVLQSLSLPVLGHLHPECTKIMDDIKEGIRYVFQTKNELTLAVSASGHAGMEAVLCNLIEPEDKVLIAVNGIWGERANIMASRYGAKVVRLETAPGTNFELCQFEDAISKHRPVLLFVTQGESSTGVYQPLEGLGLICEKYDCLLVVDTVASLGGVPFYADRWGVDAVYTGSQKVIGAPPGITPISFSAKAQKRIFNRKTPVKVYYWDMTILGDYWACFGNPRVYHHTVSSTLLYGLREGLAMVAQEGIENVINRHKQCALRLHDGLKAIGVELFVSKESARLPTVTTIKVPENIDWTLITAYAMKHYFLEISGGLGPTVNKVFRIGIMGYNATNDNVDFVLRVFEEGLDLAKNKSSKL</sequence>
<dbReference type="FunFam" id="3.90.1150.10:FF:000039">
    <property type="entry name" value="Serine--pyruvate aminotransferase"/>
    <property type="match status" value="1"/>
</dbReference>
<dbReference type="PANTHER" id="PTHR21152:SF40">
    <property type="entry name" value="ALANINE--GLYOXYLATE AMINOTRANSFERASE"/>
    <property type="match status" value="1"/>
</dbReference>
<comment type="subcellular location">
    <subcellularLocation>
        <location evidence="3">Peroxisome</location>
    </subcellularLocation>
</comment>
<organism evidence="15 16">
    <name type="scientific">Aquatica leii</name>
    <dbReference type="NCBI Taxonomy" id="1421715"/>
    <lineage>
        <taxon>Eukaryota</taxon>
        <taxon>Metazoa</taxon>
        <taxon>Ecdysozoa</taxon>
        <taxon>Arthropoda</taxon>
        <taxon>Hexapoda</taxon>
        <taxon>Insecta</taxon>
        <taxon>Pterygota</taxon>
        <taxon>Neoptera</taxon>
        <taxon>Endopterygota</taxon>
        <taxon>Coleoptera</taxon>
        <taxon>Polyphaga</taxon>
        <taxon>Elateriformia</taxon>
        <taxon>Elateroidea</taxon>
        <taxon>Lampyridae</taxon>
        <taxon>Luciolinae</taxon>
        <taxon>Aquatica</taxon>
    </lineage>
</organism>
<comment type="similarity">
    <text evidence="4 9 12">Belongs to the class-V pyridoxal-phosphate-dependent aminotransferase family.</text>
</comment>
<keyword evidence="16" id="KW-1185">Reference proteome</keyword>
<comment type="catalytic activity">
    <reaction evidence="1 9">
        <text>glyoxylate + L-alanine = glycine + pyruvate</text>
        <dbReference type="Rhea" id="RHEA:24248"/>
        <dbReference type="ChEBI" id="CHEBI:15361"/>
        <dbReference type="ChEBI" id="CHEBI:36655"/>
        <dbReference type="ChEBI" id="CHEBI:57305"/>
        <dbReference type="ChEBI" id="CHEBI:57972"/>
        <dbReference type="EC" id="2.6.1.44"/>
    </reaction>
</comment>
<dbReference type="Pfam" id="PF00266">
    <property type="entry name" value="Aminotran_5"/>
    <property type="match status" value="1"/>
</dbReference>
<comment type="cofactor">
    <cofactor evidence="2 9 11 13">
        <name>pyridoxal 5'-phosphate</name>
        <dbReference type="ChEBI" id="CHEBI:597326"/>
    </cofactor>
</comment>
<keyword evidence="6" id="KW-0808">Transferase</keyword>
<evidence type="ECO:0000256" key="12">
    <source>
        <dbReference type="RuleBase" id="RU004075"/>
    </source>
</evidence>
<evidence type="ECO:0000256" key="3">
    <source>
        <dbReference type="ARBA" id="ARBA00004275"/>
    </source>
</evidence>
<evidence type="ECO:0000256" key="5">
    <source>
        <dbReference type="ARBA" id="ARBA00022576"/>
    </source>
</evidence>
<proteinExistence type="inferred from homology"/>
<dbReference type="Gene3D" id="3.90.1150.10">
    <property type="entry name" value="Aspartate Aminotransferase, domain 1"/>
    <property type="match status" value="1"/>
</dbReference>
<evidence type="ECO:0000256" key="8">
    <source>
        <dbReference type="ARBA" id="ARBA00023140"/>
    </source>
</evidence>
<evidence type="ECO:0000256" key="7">
    <source>
        <dbReference type="ARBA" id="ARBA00022898"/>
    </source>
</evidence>
<protein>
    <recommendedName>
        <fullName evidence="9">Alanine--glyoxylate aminotransferase</fullName>
        <ecNumber evidence="9">2.6.1.44</ecNumber>
    </recommendedName>
</protein>
<dbReference type="GO" id="GO:0019265">
    <property type="term" value="P:glycine biosynthetic process, by transamination of glyoxylate"/>
    <property type="evidence" value="ECO:0007669"/>
    <property type="project" value="TreeGrafter"/>
</dbReference>
<evidence type="ECO:0000256" key="4">
    <source>
        <dbReference type="ARBA" id="ARBA00009236"/>
    </source>
</evidence>